<evidence type="ECO:0000256" key="2">
    <source>
        <dbReference type="SAM" id="Phobius"/>
    </source>
</evidence>
<feature type="transmembrane region" description="Helical" evidence="2">
    <location>
        <begin position="198"/>
        <end position="215"/>
    </location>
</feature>
<evidence type="ECO:0000256" key="1">
    <source>
        <dbReference type="SAM" id="MobiDB-lite"/>
    </source>
</evidence>
<accession>A0ABQ9FT18</accession>
<feature type="region of interest" description="Disordered" evidence="1">
    <location>
        <begin position="48"/>
        <end position="68"/>
    </location>
</feature>
<feature type="compositionally biased region" description="Basic and acidic residues" evidence="1">
    <location>
        <begin position="111"/>
        <end position="142"/>
    </location>
</feature>
<feature type="transmembrane region" description="Helical" evidence="2">
    <location>
        <begin position="269"/>
        <end position="293"/>
    </location>
</feature>
<comment type="caution">
    <text evidence="3">The sequence shown here is derived from an EMBL/GenBank/DDBJ whole genome shotgun (WGS) entry which is preliminary data.</text>
</comment>
<proteinExistence type="predicted"/>
<keyword evidence="2" id="KW-0472">Membrane</keyword>
<sequence length="349" mass="39780">MLVTTKLRIHLIIAVVALLLKIVIFSSPGWAVFRFPVDQYIYDPTSVDPLPEDEPGQPVAMAKRDTHEEKKDLGLMKPMYMPQKREYEMNIRIGLWYFVTCIHRCHDHDKDEEHPKDMVLDEKNKDTKQDEQDSSEEKNDDRHKHHRRHHRHHCAVSTYEKAEKNAHELPKEMAPARIVYKHLGALGKMGLCEYRIETVLGLLMSLIGVIFTGFYKRSFAEKRCHGLTACLSLLLSGSLYAVAVGKTATTIFHAKAVIAMNNWEMLKMPVPWCLIIGALAAVLTIFVGVCHIFTLSRERSDPNNCYVIKTHHVKGSFPFHTLAPPGYEPKLTLLNPPEEAGPLPEKQAM</sequence>
<keyword evidence="4" id="KW-1185">Reference proteome</keyword>
<evidence type="ECO:0000313" key="4">
    <source>
        <dbReference type="Proteomes" id="UP001217089"/>
    </source>
</evidence>
<keyword evidence="2" id="KW-1133">Transmembrane helix</keyword>
<dbReference type="Proteomes" id="UP001217089">
    <property type="component" value="Unassembled WGS sequence"/>
</dbReference>
<feature type="transmembrane region" description="Helical" evidence="2">
    <location>
        <begin position="227"/>
        <end position="249"/>
    </location>
</feature>
<dbReference type="EMBL" id="JARBDR010000214">
    <property type="protein sequence ID" value="KAJ8319316.1"/>
    <property type="molecule type" value="Genomic_DNA"/>
</dbReference>
<keyword evidence="2" id="KW-0812">Transmembrane</keyword>
<name>A0ABQ9FT18_TEGGR</name>
<evidence type="ECO:0008006" key="5">
    <source>
        <dbReference type="Google" id="ProtNLM"/>
    </source>
</evidence>
<organism evidence="3 4">
    <name type="scientific">Tegillarca granosa</name>
    <name type="common">Malaysian cockle</name>
    <name type="synonym">Anadara granosa</name>
    <dbReference type="NCBI Taxonomy" id="220873"/>
    <lineage>
        <taxon>Eukaryota</taxon>
        <taxon>Metazoa</taxon>
        <taxon>Spiralia</taxon>
        <taxon>Lophotrochozoa</taxon>
        <taxon>Mollusca</taxon>
        <taxon>Bivalvia</taxon>
        <taxon>Autobranchia</taxon>
        <taxon>Pteriomorphia</taxon>
        <taxon>Arcoida</taxon>
        <taxon>Arcoidea</taxon>
        <taxon>Arcidae</taxon>
        <taxon>Tegillarca</taxon>
    </lineage>
</organism>
<protein>
    <recommendedName>
        <fullName evidence="5">Transmembrane protein</fullName>
    </recommendedName>
</protein>
<evidence type="ECO:0000313" key="3">
    <source>
        <dbReference type="EMBL" id="KAJ8319316.1"/>
    </source>
</evidence>
<feature type="compositionally biased region" description="Basic residues" evidence="1">
    <location>
        <begin position="143"/>
        <end position="154"/>
    </location>
</feature>
<reference evidence="3 4" key="1">
    <citation type="submission" date="2022-12" db="EMBL/GenBank/DDBJ databases">
        <title>Chromosome-level genome of Tegillarca granosa.</title>
        <authorList>
            <person name="Kim J."/>
        </authorList>
    </citation>
    <scope>NUCLEOTIDE SEQUENCE [LARGE SCALE GENOMIC DNA]</scope>
    <source>
        <strain evidence="3">Teg-2019</strain>
        <tissue evidence="3">Adductor muscle</tissue>
    </source>
</reference>
<feature type="region of interest" description="Disordered" evidence="1">
    <location>
        <begin position="111"/>
        <end position="155"/>
    </location>
</feature>
<gene>
    <name evidence="3" type="ORF">KUTeg_004407</name>
</gene>
<feature type="transmembrane region" description="Helical" evidence="2">
    <location>
        <begin position="12"/>
        <end position="33"/>
    </location>
</feature>